<keyword evidence="4" id="KW-1185">Reference proteome</keyword>
<feature type="compositionally biased region" description="Polar residues" evidence="1">
    <location>
        <begin position="111"/>
        <end position="125"/>
    </location>
</feature>
<feature type="region of interest" description="Disordered" evidence="1">
    <location>
        <begin position="106"/>
        <end position="125"/>
    </location>
</feature>
<keyword evidence="2" id="KW-0732">Signal</keyword>
<proteinExistence type="predicted"/>
<evidence type="ECO:0000256" key="1">
    <source>
        <dbReference type="SAM" id="MobiDB-lite"/>
    </source>
</evidence>
<evidence type="ECO:0000256" key="2">
    <source>
        <dbReference type="SAM" id="SignalP"/>
    </source>
</evidence>
<evidence type="ECO:0000313" key="3">
    <source>
        <dbReference type="EMBL" id="RKP40154.1"/>
    </source>
</evidence>
<feature type="signal peptide" evidence="2">
    <location>
        <begin position="1"/>
        <end position="27"/>
    </location>
</feature>
<organism evidence="3 4">
    <name type="scientific">Dimargaris cristalligena</name>
    <dbReference type="NCBI Taxonomy" id="215637"/>
    <lineage>
        <taxon>Eukaryota</taxon>
        <taxon>Fungi</taxon>
        <taxon>Fungi incertae sedis</taxon>
        <taxon>Zoopagomycota</taxon>
        <taxon>Kickxellomycotina</taxon>
        <taxon>Dimargaritomycetes</taxon>
        <taxon>Dimargaritales</taxon>
        <taxon>Dimargaritaceae</taxon>
        <taxon>Dimargaris</taxon>
    </lineage>
</organism>
<dbReference type="AlphaFoldDB" id="A0A4Q0A261"/>
<protein>
    <submittedName>
        <fullName evidence="3">Uncharacterized protein</fullName>
    </submittedName>
</protein>
<sequence length="383" mass="42274">MKLTTTAFKLALAAVMISCVSNHHALGEPLPGLFGLGRDKPAVNAPFTLEGFASDISNLLDSYDQPKLVKKFWEKFALDWFTAAPLETWDTALDRIAGKGDPSYEKLVGSRRSNQPSDIPNNQGEVYSKFLKDNGSPQSSMGSHISIDMGQLSPEVLKSQFPLVASVNPEILVNLFETTIMAYFQSNDLAAMYMPDPSSGLNLKNGRAFLPLNEVLPELVKRVSIGSIWNIYYTSSSLANNDPLTDFWQSAIGLAIEQANNRAVAEKLFPLLRQYALFAVTVAATHQAGQVIQSICTLMNELEDSAQPEYGIAFKYLLKAHIARTNTLALPISGRFLDGIYDSLELIDGEKYAVDETLDVFNDAYYELKDTGDLIQKVRDINL</sequence>
<gene>
    <name evidence="3" type="ORF">BJ085DRAFT_33865</name>
</gene>
<reference evidence="4" key="1">
    <citation type="journal article" date="2018" name="Nat. Microbiol.">
        <title>Leveraging single-cell genomics to expand the fungal tree of life.</title>
        <authorList>
            <person name="Ahrendt S.R."/>
            <person name="Quandt C.A."/>
            <person name="Ciobanu D."/>
            <person name="Clum A."/>
            <person name="Salamov A."/>
            <person name="Andreopoulos B."/>
            <person name="Cheng J.F."/>
            <person name="Woyke T."/>
            <person name="Pelin A."/>
            <person name="Henrissat B."/>
            <person name="Reynolds N.K."/>
            <person name="Benny G.L."/>
            <person name="Smith M.E."/>
            <person name="James T.Y."/>
            <person name="Grigoriev I.V."/>
        </authorList>
    </citation>
    <scope>NUCLEOTIDE SEQUENCE [LARGE SCALE GENOMIC DNA]</scope>
    <source>
        <strain evidence="4">RSA 468</strain>
    </source>
</reference>
<feature type="chain" id="PRO_5021029766" evidence="2">
    <location>
        <begin position="28"/>
        <end position="383"/>
    </location>
</feature>
<dbReference type="Proteomes" id="UP000268162">
    <property type="component" value="Unassembled WGS sequence"/>
</dbReference>
<dbReference type="EMBL" id="ML002223">
    <property type="protein sequence ID" value="RKP40154.1"/>
    <property type="molecule type" value="Genomic_DNA"/>
</dbReference>
<accession>A0A4Q0A261</accession>
<name>A0A4Q0A261_9FUNG</name>
<evidence type="ECO:0000313" key="4">
    <source>
        <dbReference type="Proteomes" id="UP000268162"/>
    </source>
</evidence>